<accession>A0AAT9JB26</accession>
<protein>
    <submittedName>
        <fullName evidence="1">Uncharacterized protein</fullName>
    </submittedName>
</protein>
<evidence type="ECO:0000313" key="1">
    <source>
        <dbReference type="EMBL" id="DBA54877.1"/>
    </source>
</evidence>
<name>A0AAT9JB26_9VIRU</name>
<reference evidence="1" key="1">
    <citation type="journal article" date="2023" name="Microbiome">
        <title>Phages are unrecognized players in the ecology of the oral pathogen Porphyromonas gingivalis.</title>
        <authorList>
            <person name="Matrishin C.B."/>
            <person name="Haase E.M."/>
            <person name="Dewhirst F.E."/>
            <person name="Mark Welch J.L."/>
            <person name="Miranda-Sanchez F."/>
            <person name="Chen T."/>
            <person name="MacFarland D.C."/>
            <person name="Kauffman K.M."/>
        </authorList>
    </citation>
    <scope>NUCLEOTIDE SEQUENCE</scope>
</reference>
<dbReference type="EMBL" id="BK068088">
    <property type="protein sequence ID" value="DBA54877.1"/>
    <property type="molecule type" value="Genomic_DNA"/>
</dbReference>
<organism evidence="1">
    <name type="scientific">Porphyromonas phage phage005a_ATCC49417</name>
    <dbReference type="NCBI Taxonomy" id="3154097"/>
    <lineage>
        <taxon>Viruses</taxon>
    </lineage>
</organism>
<proteinExistence type="predicted"/>
<sequence>MFVCKIYFLSLQCKEITNKTSRAQDENTAQQ</sequence>
<reference evidence="1" key="2">
    <citation type="submission" date="2024-05" db="EMBL/GenBank/DDBJ databases">
        <authorList>
            <person name="Matrishin C.B."/>
            <person name="Kauffman K.M."/>
        </authorList>
    </citation>
    <scope>NUCLEOTIDE SEQUENCE</scope>
</reference>